<dbReference type="Pfam" id="PF01753">
    <property type="entry name" value="zf-MYND"/>
    <property type="match status" value="1"/>
</dbReference>
<dbReference type="VEuPathDB" id="AmoebaDB:NAEGRDRAFT_59560"/>
<dbReference type="GeneID" id="8863498"/>
<evidence type="ECO:0000313" key="9">
    <source>
        <dbReference type="Proteomes" id="UP000006671"/>
    </source>
</evidence>
<dbReference type="Gene3D" id="2.170.270.10">
    <property type="entry name" value="SET domain"/>
    <property type="match status" value="1"/>
</dbReference>
<proteinExistence type="predicted"/>
<evidence type="ECO:0000259" key="7">
    <source>
        <dbReference type="PROSITE" id="PS50865"/>
    </source>
</evidence>
<keyword evidence="9" id="KW-1185">Reference proteome</keyword>
<dbReference type="Proteomes" id="UP000006671">
    <property type="component" value="Unassembled WGS sequence"/>
</dbReference>
<dbReference type="InterPro" id="IPR050869">
    <property type="entry name" value="H3K4_H4K5_MeTrfase"/>
</dbReference>
<feature type="domain" description="MYND-type" evidence="7">
    <location>
        <begin position="320"/>
        <end position="360"/>
    </location>
</feature>
<dbReference type="PANTHER" id="PTHR12197:SF251">
    <property type="entry name" value="EG:BACR7C10.4 PROTEIN"/>
    <property type="match status" value="1"/>
</dbReference>
<feature type="region of interest" description="Disordered" evidence="5">
    <location>
        <begin position="1"/>
        <end position="21"/>
    </location>
</feature>
<dbReference type="SUPFAM" id="SSF144232">
    <property type="entry name" value="HIT/MYND zinc finger-like"/>
    <property type="match status" value="1"/>
</dbReference>
<dbReference type="OMA" id="MYTINIL"/>
<evidence type="ECO:0000256" key="1">
    <source>
        <dbReference type="ARBA" id="ARBA00022723"/>
    </source>
</evidence>
<dbReference type="Gene3D" id="1.25.40.10">
    <property type="entry name" value="Tetratricopeptide repeat domain"/>
    <property type="match status" value="1"/>
</dbReference>
<dbReference type="Gene3D" id="1.10.220.160">
    <property type="match status" value="1"/>
</dbReference>
<dbReference type="STRING" id="5762.D2VY51"/>
<dbReference type="SUPFAM" id="SSF48452">
    <property type="entry name" value="TPR-like"/>
    <property type="match status" value="1"/>
</dbReference>
<dbReference type="InterPro" id="IPR046341">
    <property type="entry name" value="SET_dom_sf"/>
</dbReference>
<name>D2VY51_NAEGR</name>
<dbReference type="EMBL" id="GG738909">
    <property type="protein sequence ID" value="EFC38304.1"/>
    <property type="molecule type" value="Genomic_DNA"/>
</dbReference>
<reference evidence="8 9" key="1">
    <citation type="journal article" date="2010" name="Cell">
        <title>The genome of Naegleria gruberi illuminates early eukaryotic versatility.</title>
        <authorList>
            <person name="Fritz-Laylin L.K."/>
            <person name="Prochnik S.E."/>
            <person name="Ginger M.L."/>
            <person name="Dacks J.B."/>
            <person name="Carpenter M.L."/>
            <person name="Field M.C."/>
            <person name="Kuo A."/>
            <person name="Paredez A."/>
            <person name="Chapman J."/>
            <person name="Pham J."/>
            <person name="Shu S."/>
            <person name="Neupane R."/>
            <person name="Cipriano M."/>
            <person name="Mancuso J."/>
            <person name="Tu H."/>
            <person name="Salamov A."/>
            <person name="Lindquist E."/>
            <person name="Shapiro H."/>
            <person name="Lucas S."/>
            <person name="Grigoriev I.V."/>
            <person name="Cande W.Z."/>
            <person name="Fulton C."/>
            <person name="Rokhsar D.S."/>
            <person name="Dawson S.C."/>
        </authorList>
    </citation>
    <scope>NUCLEOTIDE SEQUENCE [LARGE SCALE GENOMIC DNA]</scope>
    <source>
        <strain evidence="8 9">NEG-M</strain>
    </source>
</reference>
<dbReference type="PROSITE" id="PS50280">
    <property type="entry name" value="SET"/>
    <property type="match status" value="1"/>
</dbReference>
<protein>
    <submittedName>
        <fullName evidence="8">SET domain-containing protein</fullName>
    </submittedName>
</protein>
<accession>D2VY51</accession>
<dbReference type="InParanoid" id="D2VY51"/>
<dbReference type="SUPFAM" id="SSF48576">
    <property type="entry name" value="Terpenoid synthases"/>
    <property type="match status" value="1"/>
</dbReference>
<dbReference type="Gene3D" id="1.10.600.10">
    <property type="entry name" value="Farnesyl Diphosphate Synthase"/>
    <property type="match status" value="1"/>
</dbReference>
<dbReference type="GO" id="GO:0005634">
    <property type="term" value="C:nucleus"/>
    <property type="evidence" value="ECO:0007669"/>
    <property type="project" value="TreeGrafter"/>
</dbReference>
<dbReference type="SUPFAM" id="SSF82199">
    <property type="entry name" value="SET domain"/>
    <property type="match status" value="1"/>
</dbReference>
<dbReference type="InterPro" id="IPR008949">
    <property type="entry name" value="Isoprenoid_synthase_dom_sf"/>
</dbReference>
<dbReference type="PANTHER" id="PTHR12197">
    <property type="entry name" value="HISTONE-LYSINE N-METHYLTRANSFERASE SMYD"/>
    <property type="match status" value="1"/>
</dbReference>
<keyword evidence="1" id="KW-0479">Metal-binding</keyword>
<dbReference type="CDD" id="cd20071">
    <property type="entry name" value="SET_SMYD"/>
    <property type="match status" value="1"/>
</dbReference>
<evidence type="ECO:0000256" key="4">
    <source>
        <dbReference type="PROSITE-ProRule" id="PRU00134"/>
    </source>
</evidence>
<organism evidence="9">
    <name type="scientific">Naegleria gruberi</name>
    <name type="common">Amoeba</name>
    <dbReference type="NCBI Taxonomy" id="5762"/>
    <lineage>
        <taxon>Eukaryota</taxon>
        <taxon>Discoba</taxon>
        <taxon>Heterolobosea</taxon>
        <taxon>Tetramitia</taxon>
        <taxon>Eutetramitia</taxon>
        <taxon>Vahlkampfiidae</taxon>
        <taxon>Naegleria</taxon>
    </lineage>
</organism>
<evidence type="ECO:0000259" key="6">
    <source>
        <dbReference type="PROSITE" id="PS50280"/>
    </source>
</evidence>
<evidence type="ECO:0000313" key="8">
    <source>
        <dbReference type="EMBL" id="EFC38304.1"/>
    </source>
</evidence>
<dbReference type="Pfam" id="PF00856">
    <property type="entry name" value="SET"/>
    <property type="match status" value="1"/>
</dbReference>
<evidence type="ECO:0000256" key="5">
    <source>
        <dbReference type="SAM" id="MobiDB-lite"/>
    </source>
</evidence>
<feature type="domain" description="SET" evidence="6">
    <location>
        <begin position="275"/>
        <end position="513"/>
    </location>
</feature>
<dbReference type="OrthoDB" id="438641at2759"/>
<gene>
    <name evidence="8" type="ORF">NAEGRDRAFT_59560</name>
</gene>
<dbReference type="InterPro" id="IPR001214">
    <property type="entry name" value="SET_dom"/>
</dbReference>
<dbReference type="GO" id="GO:0008270">
    <property type="term" value="F:zinc ion binding"/>
    <property type="evidence" value="ECO:0007669"/>
    <property type="project" value="UniProtKB-KW"/>
</dbReference>
<evidence type="ECO:0000256" key="2">
    <source>
        <dbReference type="ARBA" id="ARBA00022771"/>
    </source>
</evidence>
<sequence>MEGMETITNLPPTEPSNQQQQDEENNYMTFFTKGNTLFESGSFPEAYEEIEKAIQILVEQAQSKAMKTMIKEEEETTDLTLKRVNQQQTFFQRRIVKYSKFLYRELQSTDSPSDSSNTNDSIGPHYVYEHLKMALNCRAKILIALGYPAMALLDSFFVLEKLEFPQSLEQGDDAVDGMINAFIAMKNYTLALQNINVQIQNYQIQSIENEKTKQLNEKKDWILNEIKTNQNDQTPSQPLDFKFPIPTFKRKLENILGNRTETDDQVVQGLLKECSPLHAHVITTEQYGRGMYASSELKSGQVVLSEKPFLCVTLDTENTCNNCLNKLKKKIPCKNNCGMEYYCSMECRSEAWDKYHRKLCGFDMRNINKMIVSGSTNSAKNHLYAIKFLGMLLQIVYPQGELKQQEIRYVQFIEKLEENNSSFKCLIAWPNILNDLIGKLSYHVSLDKIGNNSFKYGDAMSNGVALSSTLPKTIVYTNHSCVPNVEYRYENGKCSLVALRKIKKGEQLFISYVNPSLSAQKRAESILPYIFVCECEKCEKDGCNKIQTKLMQNYKKNNLIGNDLQFRDNKYTYCGSYDLSQWLVLCFNTMVKEDEKLFAEIVIPLVAYISIVDDACDEKITDISIEEMKSHCKIFRGESVQATNPAHKMGTLVYNLIKDSRFDGIRGKVLEFLTIGTNLIEKAKNECENNGLVSEETLLAFLEERRVDSMSSLFFTINNFFKGIPEIDTCDHVIEYNHLACDIISLFNDVASIAKDAKKVVNNFIILNKGFKEGLSYSQLKELPVEDFESSLNEVLELIKEKLQRMETIKSSNPDNSKQFESIDEVMNGYCTWCIISKRFQHSNHLLPEYHSKKSVIKTMIETVLMPFLKPWSDNDMLTYLDDIENSMKKSSFSCILDSFAYSICKFCTFSLTN</sequence>
<dbReference type="PROSITE" id="PS50865">
    <property type="entry name" value="ZF_MYND_2"/>
    <property type="match status" value="1"/>
</dbReference>
<dbReference type="Gene3D" id="6.10.140.2220">
    <property type="match status" value="1"/>
</dbReference>
<dbReference type="InterPro" id="IPR011990">
    <property type="entry name" value="TPR-like_helical_dom_sf"/>
</dbReference>
<dbReference type="InterPro" id="IPR002893">
    <property type="entry name" value="Znf_MYND"/>
</dbReference>
<dbReference type="RefSeq" id="XP_002671048.1">
    <property type="nucleotide sequence ID" value="XM_002671002.1"/>
</dbReference>
<keyword evidence="2 4" id="KW-0863">Zinc-finger</keyword>
<dbReference type="eggNOG" id="KOG2084">
    <property type="taxonomic scope" value="Eukaryota"/>
</dbReference>
<dbReference type="KEGG" id="ngr:NAEGRDRAFT_59560"/>
<evidence type="ECO:0000256" key="3">
    <source>
        <dbReference type="ARBA" id="ARBA00022833"/>
    </source>
</evidence>
<dbReference type="AlphaFoldDB" id="D2VY51"/>
<keyword evidence="3" id="KW-0862">Zinc</keyword>